<dbReference type="Proteomes" id="UP001526201">
    <property type="component" value="Unassembled WGS sequence"/>
</dbReference>
<proteinExistence type="predicted"/>
<protein>
    <recommendedName>
        <fullName evidence="3">Bacteriophage protein</fullName>
    </recommendedName>
</protein>
<comment type="caution">
    <text evidence="1">The sequence shown here is derived from an EMBL/GenBank/DDBJ whole genome shotgun (WGS) entry which is preliminary data.</text>
</comment>
<dbReference type="EMBL" id="JACKTY010000051">
    <property type="protein sequence ID" value="MCV7230650.1"/>
    <property type="molecule type" value="Genomic_DNA"/>
</dbReference>
<evidence type="ECO:0008006" key="3">
    <source>
        <dbReference type="Google" id="ProtNLM"/>
    </source>
</evidence>
<evidence type="ECO:0000313" key="1">
    <source>
        <dbReference type="EMBL" id="MCV7230650.1"/>
    </source>
</evidence>
<organism evidence="1 2">
    <name type="scientific">Mycolicibacterium komossense</name>
    <dbReference type="NCBI Taxonomy" id="1779"/>
    <lineage>
        <taxon>Bacteria</taxon>
        <taxon>Bacillati</taxon>
        <taxon>Actinomycetota</taxon>
        <taxon>Actinomycetes</taxon>
        <taxon>Mycobacteriales</taxon>
        <taxon>Mycobacteriaceae</taxon>
        <taxon>Mycolicibacterium</taxon>
    </lineage>
</organism>
<name>A0ABT3CMI3_9MYCO</name>
<gene>
    <name evidence="1" type="ORF">H7J73_32050</name>
</gene>
<evidence type="ECO:0000313" key="2">
    <source>
        <dbReference type="Proteomes" id="UP001526201"/>
    </source>
</evidence>
<accession>A0ABT3CMI3</accession>
<sequence length="564" mass="59367">MADYDALTYCKLIGLFNGIVGDTTGLFGDDDTRPDLYNVNMQGVVGISIGKTVSPQLRLPGVNPPRTILLAPTDVNVESGVLRLPGQVSSVDGVEVIAKSSVMGLGDTPLVCTVKFAPTTINGTRFQFDTVSFALPTIEPADYAAGRVQFITIRGSAGVWRVAYDSVPIGTNLAYNANGASVQTALRGIAAIGNNVTVSNPVSDGAGNQTYMVTFTGPLAAGNPSPLTPTQVNVSGGTLPGVKVTDQYAPFTVDLSTVERIDTPPTVSDDLVVRLIPDDWNFDDNGLLHFTAGGVPVGTGKAIPFADIVGDAVTLIVGNYADETVYVFDRMTVRPDFDRRKAIDSFIKTLKDYDLWDRLDALNVLAAHTMQAGLLNWRRDTANMLAINSPIFTPDIGFTGDGVGAHLTNSSAETVHTQIANQAVSMRLVTPGTAGGWDLWWTAGWSAAFGIRASSVDWHTAKPGIVNTPIGATSRPGLYTMTQVAADQSFLYKEGGQIGSDTTAVPDTGAPNNALPLKLLTSSGTTGFSNATIALCAYGAGMSAAETALFYRAEFDYMTALGVA</sequence>
<keyword evidence="2" id="KW-1185">Reference proteome</keyword>
<dbReference type="RefSeq" id="WP_264071936.1">
    <property type="nucleotide sequence ID" value="NZ_JACKTY010000051.1"/>
</dbReference>
<reference evidence="1 2" key="1">
    <citation type="journal article" date="2022" name="BMC Genomics">
        <title>Comparative genome analysis of mycobacteria focusing on tRNA and non-coding RNA.</title>
        <authorList>
            <person name="Behra P.R.K."/>
            <person name="Pettersson B.M.F."/>
            <person name="Ramesh M."/>
            <person name="Das S."/>
            <person name="Dasgupta S."/>
            <person name="Kirsebom L.A."/>
        </authorList>
    </citation>
    <scope>NUCLEOTIDE SEQUENCE [LARGE SCALE GENOMIC DNA]</scope>
    <source>
        <strain evidence="1 2">DSM 44078</strain>
    </source>
</reference>